<dbReference type="Proteomes" id="UP000461768">
    <property type="component" value="Unassembled WGS sequence"/>
</dbReference>
<dbReference type="FunFam" id="1.20.1260.100:FF:000001">
    <property type="entry name" value="translocator protein 2"/>
    <property type="match status" value="1"/>
</dbReference>
<keyword evidence="4 6" id="KW-1133">Transmembrane helix</keyword>
<protein>
    <submittedName>
        <fullName evidence="7">Tryptophan-rich sensory protein</fullName>
    </submittedName>
</protein>
<evidence type="ECO:0000256" key="1">
    <source>
        <dbReference type="ARBA" id="ARBA00004141"/>
    </source>
</evidence>
<evidence type="ECO:0000313" key="7">
    <source>
        <dbReference type="EMBL" id="KAB1440069.1"/>
    </source>
</evidence>
<dbReference type="GO" id="GO:0016020">
    <property type="term" value="C:membrane"/>
    <property type="evidence" value="ECO:0007669"/>
    <property type="project" value="UniProtKB-SubCell"/>
</dbReference>
<dbReference type="GO" id="GO:0033013">
    <property type="term" value="P:tetrapyrrole metabolic process"/>
    <property type="evidence" value="ECO:0007669"/>
    <property type="project" value="UniProtKB-ARBA"/>
</dbReference>
<dbReference type="EMBL" id="WAGX01000004">
    <property type="protein sequence ID" value="KAB1440069.1"/>
    <property type="molecule type" value="Genomic_DNA"/>
</dbReference>
<feature type="transmembrane region" description="Helical" evidence="6">
    <location>
        <begin position="7"/>
        <end position="26"/>
    </location>
</feature>
<gene>
    <name evidence="7" type="ORF">F7O84_06735</name>
</gene>
<dbReference type="PANTHER" id="PTHR10057:SF0">
    <property type="entry name" value="TRANSLOCATOR PROTEIN"/>
    <property type="match status" value="1"/>
</dbReference>
<dbReference type="AlphaFoldDB" id="A0A7V7QMT4"/>
<comment type="similarity">
    <text evidence="2">Belongs to the TspO/BZRP family.</text>
</comment>
<evidence type="ECO:0000313" key="8">
    <source>
        <dbReference type="Proteomes" id="UP000461768"/>
    </source>
</evidence>
<dbReference type="InterPro" id="IPR004307">
    <property type="entry name" value="TspO_MBR"/>
</dbReference>
<feature type="transmembrane region" description="Helical" evidence="6">
    <location>
        <begin position="104"/>
        <end position="124"/>
    </location>
</feature>
<evidence type="ECO:0000256" key="2">
    <source>
        <dbReference type="ARBA" id="ARBA00007524"/>
    </source>
</evidence>
<accession>A0A7V7QMT4</accession>
<keyword evidence="3 6" id="KW-0812">Transmembrane</keyword>
<dbReference type="OrthoDB" id="9795496at2"/>
<evidence type="ECO:0000256" key="5">
    <source>
        <dbReference type="ARBA" id="ARBA00023136"/>
    </source>
</evidence>
<reference evidence="7 8" key="1">
    <citation type="submission" date="2019-09" db="EMBL/GenBank/DDBJ databases">
        <authorList>
            <person name="Valk L.C."/>
        </authorList>
    </citation>
    <scope>NUCLEOTIDE SEQUENCE [LARGE SCALE GENOMIC DNA]</scope>
    <source>
        <strain evidence="7">GalUA</strain>
    </source>
</reference>
<feature type="transmembrane region" description="Helical" evidence="6">
    <location>
        <begin position="136"/>
        <end position="155"/>
    </location>
</feature>
<dbReference type="PANTHER" id="PTHR10057">
    <property type="entry name" value="PERIPHERAL-TYPE BENZODIAZEPINE RECEPTOR"/>
    <property type="match status" value="1"/>
</dbReference>
<keyword evidence="5 6" id="KW-0472">Membrane</keyword>
<reference evidence="7 8" key="2">
    <citation type="submission" date="2020-02" db="EMBL/GenBank/DDBJ databases">
        <title>Candidatus Galacturonibacter soehngenii shows hetero-acetogenic catabolism of galacturonic acid but lacks a canonical carbon monoxide dehydrogenase/acetyl-CoA synthase complex.</title>
        <authorList>
            <person name="Diender M."/>
            <person name="Stouten G.R."/>
            <person name="Petersen J.F."/>
            <person name="Nielsen P.H."/>
            <person name="Dueholm M.S."/>
            <person name="Pronk J.T."/>
            <person name="Van Loosdrecht M.C.M."/>
        </authorList>
    </citation>
    <scope>NUCLEOTIDE SEQUENCE [LARGE SCALE GENOMIC DNA]</scope>
    <source>
        <strain evidence="7">GalUA</strain>
    </source>
</reference>
<evidence type="ECO:0000256" key="3">
    <source>
        <dbReference type="ARBA" id="ARBA00022692"/>
    </source>
</evidence>
<keyword evidence="8" id="KW-1185">Reference proteome</keyword>
<feature type="transmembrane region" description="Helical" evidence="6">
    <location>
        <begin position="46"/>
        <end position="67"/>
    </location>
</feature>
<dbReference type="Pfam" id="PF03073">
    <property type="entry name" value="TspO_MBR"/>
    <property type="match status" value="1"/>
</dbReference>
<feature type="transmembrane region" description="Helical" evidence="6">
    <location>
        <begin position="79"/>
        <end position="98"/>
    </location>
</feature>
<proteinExistence type="inferred from homology"/>
<evidence type="ECO:0000256" key="4">
    <source>
        <dbReference type="ARBA" id="ARBA00022989"/>
    </source>
</evidence>
<dbReference type="CDD" id="cd15904">
    <property type="entry name" value="TSPO_MBR"/>
    <property type="match status" value="1"/>
</dbReference>
<name>A0A7V7QMT4_9FIRM</name>
<organism evidence="7 8">
    <name type="scientific">Candidatus Galacturonatibacter soehngenii</name>
    <dbReference type="NCBI Taxonomy" id="2307010"/>
    <lineage>
        <taxon>Bacteria</taxon>
        <taxon>Bacillati</taxon>
        <taxon>Bacillota</taxon>
        <taxon>Clostridia</taxon>
        <taxon>Lachnospirales</taxon>
        <taxon>Lachnospiraceae</taxon>
        <taxon>Candidatus Galacturonatibacter</taxon>
    </lineage>
</organism>
<comment type="caution">
    <text evidence="7">The sequence shown here is derived from an EMBL/GenBank/DDBJ whole genome shotgun (WGS) entry which is preliminary data.</text>
</comment>
<dbReference type="InterPro" id="IPR038330">
    <property type="entry name" value="TspO/MBR-related_sf"/>
</dbReference>
<comment type="subcellular location">
    <subcellularLocation>
        <location evidence="1">Membrane</location>
        <topology evidence="1">Multi-pass membrane protein</topology>
    </subcellularLocation>
</comment>
<sequence length="156" mass="17964">MCLKWKELMISIAISLGVGTLAGFLTRNSVAIYSELEKPPLSPPQWLFPVVWTLLYILMGISAYLVYQSDADTKEKKDALRVYGIQLLLNFVWSLVFFNMQAYLLAFIILILLWFAIYIMIERFSAIYMTAGKLQIPYLLWVMFAGYLNLAIICLN</sequence>
<dbReference type="PIRSF" id="PIRSF005859">
    <property type="entry name" value="PBR"/>
    <property type="match status" value="1"/>
</dbReference>
<dbReference type="Gene3D" id="1.20.1260.100">
    <property type="entry name" value="TspO/MBR protein"/>
    <property type="match status" value="1"/>
</dbReference>
<evidence type="ECO:0000256" key="6">
    <source>
        <dbReference type="SAM" id="Phobius"/>
    </source>
</evidence>